<evidence type="ECO:0000313" key="3">
    <source>
        <dbReference type="EMBL" id="KGJ04377.1"/>
    </source>
</evidence>
<dbReference type="OrthoDB" id="5372616at2"/>
<dbReference type="STRING" id="376733.SAMN04487972_11326"/>
<reference evidence="3 5" key="2">
    <citation type="submission" date="2014-10" db="EMBL/GenBank/DDBJ databases">
        <title>Paracoccus sanguinis sp. nov., isolated from clinical specimens of New York State patients.</title>
        <authorList>
            <person name="Mingle L.A."/>
            <person name="Cole J.A."/>
            <person name="Lapierre P."/>
            <person name="Musser K.A."/>
        </authorList>
    </citation>
    <scope>NUCLEOTIDE SEQUENCE [LARGE SCALE GENOMIC DNA]</scope>
    <source>
        <strain evidence="3 5">JCM 14014</strain>
    </source>
</reference>
<dbReference type="RefSeq" id="WP_036740939.1">
    <property type="nucleotide sequence ID" value="NZ_FOJO01000013.1"/>
</dbReference>
<dbReference type="GO" id="GO:0009228">
    <property type="term" value="P:thiamine biosynthetic process"/>
    <property type="evidence" value="ECO:0007669"/>
    <property type="project" value="InterPro"/>
</dbReference>
<accession>A0A099F2G4</accession>
<reference evidence="3 5" key="1">
    <citation type="submission" date="2014-09" db="EMBL/GenBank/DDBJ databases">
        <authorList>
            <person name="McGinnis J.M."/>
            <person name="Wolfgang W.J."/>
        </authorList>
    </citation>
    <scope>NUCLEOTIDE SEQUENCE [LARGE SCALE GENOMIC DNA]</scope>
    <source>
        <strain evidence="3 5">JCM 14014</strain>
    </source>
</reference>
<dbReference type="EMBL" id="JRKN01000012">
    <property type="protein sequence ID" value="KGJ04377.1"/>
    <property type="molecule type" value="Genomic_DNA"/>
</dbReference>
<feature type="signal peptide" evidence="1">
    <location>
        <begin position="1"/>
        <end position="21"/>
    </location>
</feature>
<gene>
    <name evidence="3" type="ORF">IT41_10795</name>
    <name evidence="4" type="ORF">SAMN04487972_11326</name>
</gene>
<sequence>MKRISLVPAVAAISLAPAAMAQETAVKFGTNWVAQGEHGGYYQAVADGSYKECGLDVTIVPGGPQVNNRAMMLAGKIDFNMAGNLLSTFNAAAEGVPVVAIAAMFQKEPQVFLTHPGKGQTFEDLKKLKIYVSDEGFASYYLWMKSAHGFTDEQREVYTFNMAPFIADENSAIQGYVSSEPLMVEQQAGWTPDTLLLADAGYGTYSTLIETMADTIANRPEVVQCFVDGSIKGWYNYLYGDASKADAQIKLDNPEITDEILAFGREQMKAYGIVDSGDSLEKGIGVMTREHIDQFFKDMAEAGAIAPDLDYSAAYTLDFVGKGVGMELKK</sequence>
<dbReference type="PANTHER" id="PTHR31528">
    <property type="entry name" value="4-AMINO-5-HYDROXYMETHYL-2-METHYLPYRIMIDINE PHOSPHATE SYNTHASE THI11-RELATED"/>
    <property type="match status" value="1"/>
</dbReference>
<dbReference type="eggNOG" id="COG0715">
    <property type="taxonomic scope" value="Bacteria"/>
</dbReference>
<reference evidence="4 6" key="3">
    <citation type="submission" date="2016-10" db="EMBL/GenBank/DDBJ databases">
        <authorList>
            <person name="de Groot N.N."/>
        </authorList>
    </citation>
    <scope>NUCLEOTIDE SEQUENCE [LARGE SCALE GENOMIC DNA]</scope>
    <source>
        <strain evidence="4 6">CGMCC 1.6117</strain>
    </source>
</reference>
<dbReference type="Gene3D" id="3.40.190.10">
    <property type="entry name" value="Periplasmic binding protein-like II"/>
    <property type="match status" value="2"/>
</dbReference>
<evidence type="ECO:0000313" key="5">
    <source>
        <dbReference type="Proteomes" id="UP000029846"/>
    </source>
</evidence>
<dbReference type="InterPro" id="IPR015168">
    <property type="entry name" value="SsuA/THI5"/>
</dbReference>
<proteinExistence type="predicted"/>
<dbReference type="Pfam" id="PF09084">
    <property type="entry name" value="NMT1"/>
    <property type="match status" value="1"/>
</dbReference>
<dbReference type="PANTHER" id="PTHR31528:SF3">
    <property type="entry name" value="THIAMINE BIOSYNTHESIS PROTEIN HI_0357-RELATED"/>
    <property type="match status" value="1"/>
</dbReference>
<feature type="chain" id="PRO_5010409401" evidence="1">
    <location>
        <begin position="22"/>
        <end position="330"/>
    </location>
</feature>
<evidence type="ECO:0000256" key="1">
    <source>
        <dbReference type="SAM" id="SignalP"/>
    </source>
</evidence>
<dbReference type="EMBL" id="FOJO01000013">
    <property type="protein sequence ID" value="SFA55006.1"/>
    <property type="molecule type" value="Genomic_DNA"/>
</dbReference>
<keyword evidence="1" id="KW-0732">Signal</keyword>
<dbReference type="AlphaFoldDB" id="A0A099F2G4"/>
<protein>
    <submittedName>
        <fullName evidence="4">NitT/TauT family transport system substrate-binding protein</fullName>
    </submittedName>
    <submittedName>
        <fullName evidence="3">Nitrate ABC transporter substrate-binding protein</fullName>
    </submittedName>
</protein>
<evidence type="ECO:0000259" key="2">
    <source>
        <dbReference type="Pfam" id="PF09084"/>
    </source>
</evidence>
<keyword evidence="5" id="KW-1185">Reference proteome</keyword>
<evidence type="ECO:0000313" key="4">
    <source>
        <dbReference type="EMBL" id="SFA55006.1"/>
    </source>
</evidence>
<feature type="domain" description="SsuA/THI5-like" evidence="2">
    <location>
        <begin position="37"/>
        <end position="235"/>
    </location>
</feature>
<organism evidence="3 5">
    <name type="scientific">Paracoccus halophilus</name>
    <dbReference type="NCBI Taxonomy" id="376733"/>
    <lineage>
        <taxon>Bacteria</taxon>
        <taxon>Pseudomonadati</taxon>
        <taxon>Pseudomonadota</taxon>
        <taxon>Alphaproteobacteria</taxon>
        <taxon>Rhodobacterales</taxon>
        <taxon>Paracoccaceae</taxon>
        <taxon>Paracoccus</taxon>
    </lineage>
</organism>
<dbReference type="Proteomes" id="UP000182312">
    <property type="component" value="Unassembled WGS sequence"/>
</dbReference>
<dbReference type="SUPFAM" id="SSF53850">
    <property type="entry name" value="Periplasmic binding protein-like II"/>
    <property type="match status" value="1"/>
</dbReference>
<evidence type="ECO:0000313" key="6">
    <source>
        <dbReference type="Proteomes" id="UP000182312"/>
    </source>
</evidence>
<name>A0A099F2G4_9RHOB</name>
<dbReference type="InterPro" id="IPR027939">
    <property type="entry name" value="NMT1/THI5"/>
</dbReference>
<dbReference type="Proteomes" id="UP000029846">
    <property type="component" value="Unassembled WGS sequence"/>
</dbReference>